<dbReference type="InterPro" id="IPR040064">
    <property type="entry name" value="MoaA-like"/>
</dbReference>
<evidence type="ECO:0000259" key="13">
    <source>
        <dbReference type="PROSITE" id="PS51918"/>
    </source>
</evidence>
<feature type="binding site" evidence="12">
    <location>
        <position position="111"/>
    </location>
    <ligand>
        <name>GTP</name>
        <dbReference type="ChEBI" id="CHEBI:37565"/>
    </ligand>
</feature>
<evidence type="ECO:0000256" key="10">
    <source>
        <dbReference type="ARBA" id="ARBA00023239"/>
    </source>
</evidence>
<dbReference type="InterPro" id="IPR000385">
    <property type="entry name" value="MoaA_NifB_PqqE_Fe-S-bd_CS"/>
</dbReference>
<keyword evidence="6 12" id="KW-0408">Iron</keyword>
<evidence type="ECO:0000256" key="6">
    <source>
        <dbReference type="ARBA" id="ARBA00023004"/>
    </source>
</evidence>
<dbReference type="PROSITE" id="PS01305">
    <property type="entry name" value="MOAA_NIFB_PQQE"/>
    <property type="match status" value="1"/>
</dbReference>
<feature type="domain" description="Radical SAM core" evidence="13">
    <location>
        <begin position="22"/>
        <end position="239"/>
    </location>
</feature>
<keyword evidence="15" id="KW-1185">Reference proteome</keyword>
<keyword evidence="3 12" id="KW-0949">S-adenosyl-L-methionine</keyword>
<reference evidence="15" key="1">
    <citation type="journal article" date="2019" name="Int. J. Syst. Evol. Microbiol.">
        <title>The Global Catalogue of Microorganisms (GCM) 10K type strain sequencing project: providing services to taxonomists for standard genome sequencing and annotation.</title>
        <authorList>
            <consortium name="The Broad Institute Genomics Platform"/>
            <consortium name="The Broad Institute Genome Sequencing Center for Infectious Disease"/>
            <person name="Wu L."/>
            <person name="Ma J."/>
        </authorList>
    </citation>
    <scope>NUCLEOTIDE SEQUENCE [LARGE SCALE GENOMIC DNA]</scope>
    <source>
        <strain evidence="15">KCTC 52141</strain>
    </source>
</reference>
<dbReference type="InterPro" id="IPR013785">
    <property type="entry name" value="Aldolase_TIM"/>
</dbReference>
<accession>A0ABV7HNY3</accession>
<proteinExistence type="inferred from homology"/>
<feature type="binding site" evidence="12">
    <location>
        <position position="84"/>
    </location>
    <ligand>
        <name>S-adenosyl-L-methionine</name>
        <dbReference type="ChEBI" id="CHEBI:59789"/>
    </ligand>
</feature>
<feature type="binding site" evidence="12">
    <location>
        <position position="273"/>
    </location>
    <ligand>
        <name>[4Fe-4S] cluster</name>
        <dbReference type="ChEBI" id="CHEBI:49883"/>
        <label>2</label>
        <note>4Fe-4S-substrate</note>
    </ligand>
</feature>
<dbReference type="InterPro" id="IPR058240">
    <property type="entry name" value="rSAM_sf"/>
</dbReference>
<keyword evidence="9 12" id="KW-0501">Molybdenum cofactor biosynthesis</keyword>
<keyword evidence="8 12" id="KW-0342">GTP-binding</keyword>
<dbReference type="InterPro" id="IPR013483">
    <property type="entry name" value="MoaA"/>
</dbReference>
<evidence type="ECO:0000256" key="8">
    <source>
        <dbReference type="ARBA" id="ARBA00023134"/>
    </source>
</evidence>
<feature type="binding site" evidence="12">
    <location>
        <position position="172"/>
    </location>
    <ligand>
        <name>GTP</name>
        <dbReference type="ChEBI" id="CHEBI:37565"/>
    </ligand>
</feature>
<dbReference type="EC" id="4.1.99.22" evidence="1 12"/>
<comment type="caution">
    <text evidence="14">The sequence shown here is derived from an EMBL/GenBank/DDBJ whole genome shotgun (WGS) entry which is preliminary data.</text>
</comment>
<dbReference type="RefSeq" id="WP_382414567.1">
    <property type="nucleotide sequence ID" value="NZ_AP031500.1"/>
</dbReference>
<feature type="binding site" evidence="12">
    <location>
        <begin position="275"/>
        <end position="277"/>
    </location>
    <ligand>
        <name>GTP</name>
        <dbReference type="ChEBI" id="CHEBI:37565"/>
    </ligand>
</feature>
<feature type="binding site" evidence="12">
    <location>
        <position position="44"/>
    </location>
    <ligand>
        <name>S-adenosyl-L-methionine</name>
        <dbReference type="ChEBI" id="CHEBI:59789"/>
    </ligand>
</feature>
<dbReference type="GO" id="GO:0061798">
    <property type="term" value="F:GTP 3',8'-cyclase activity"/>
    <property type="evidence" value="ECO:0007669"/>
    <property type="project" value="UniProtKB-EC"/>
</dbReference>
<dbReference type="SUPFAM" id="SSF102114">
    <property type="entry name" value="Radical SAM enzymes"/>
    <property type="match status" value="1"/>
</dbReference>
<dbReference type="SMART" id="SM00729">
    <property type="entry name" value="Elp3"/>
    <property type="match status" value="1"/>
</dbReference>
<feature type="binding site" evidence="12">
    <location>
        <position position="135"/>
    </location>
    <ligand>
        <name>S-adenosyl-L-methionine</name>
        <dbReference type="ChEBI" id="CHEBI:59789"/>
    </ligand>
</feature>
<keyword evidence="5 12" id="KW-0547">Nucleotide-binding</keyword>
<keyword evidence="10 12" id="KW-0456">Lyase</keyword>
<gene>
    <name evidence="12 14" type="primary">moaA</name>
    <name evidence="14" type="ORF">ACFOEB_04005</name>
</gene>
<dbReference type="Pfam" id="PF06463">
    <property type="entry name" value="Mob_synth_C"/>
    <property type="match status" value="1"/>
</dbReference>
<comment type="cofactor">
    <cofactor evidence="12">
        <name>[4Fe-4S] cluster</name>
        <dbReference type="ChEBI" id="CHEBI:49883"/>
    </cofactor>
    <text evidence="12">Binds 2 [4Fe-4S] clusters. Binds 1 [4Fe-4S] cluster coordinated with 3 cysteines and an exchangeable S-adenosyl-L-methionine and 1 [4Fe-4S] cluster coordinated with 3 cysteines and the GTP-derived substrate.</text>
</comment>
<dbReference type="CDD" id="cd21117">
    <property type="entry name" value="Twitch_MoaA"/>
    <property type="match status" value="1"/>
</dbReference>
<evidence type="ECO:0000313" key="14">
    <source>
        <dbReference type="EMBL" id="MFC3154356.1"/>
    </source>
</evidence>
<comment type="function">
    <text evidence="12">Catalyzes the cyclization of GTP to (8S)-3',8-cyclo-7,8-dihydroguanosine 5'-triphosphate.</text>
</comment>
<keyword evidence="4 12" id="KW-0479">Metal-binding</keyword>
<evidence type="ECO:0000313" key="15">
    <source>
        <dbReference type="Proteomes" id="UP001595548"/>
    </source>
</evidence>
<evidence type="ECO:0000256" key="1">
    <source>
        <dbReference type="ARBA" id="ARBA00012167"/>
    </source>
</evidence>
<feature type="binding site" evidence="12">
    <location>
        <position position="270"/>
    </location>
    <ligand>
        <name>[4Fe-4S] cluster</name>
        <dbReference type="ChEBI" id="CHEBI:49883"/>
        <label>2</label>
        <note>4Fe-4S-substrate</note>
    </ligand>
</feature>
<evidence type="ECO:0000256" key="5">
    <source>
        <dbReference type="ARBA" id="ARBA00022741"/>
    </source>
</evidence>
<evidence type="ECO:0000256" key="11">
    <source>
        <dbReference type="ARBA" id="ARBA00048697"/>
    </source>
</evidence>
<comment type="catalytic activity">
    <reaction evidence="11 12">
        <text>GTP + AH2 + S-adenosyl-L-methionine = (8S)-3',8-cyclo-7,8-dihydroguanosine 5'-triphosphate + 5'-deoxyadenosine + L-methionine + A + H(+)</text>
        <dbReference type="Rhea" id="RHEA:49576"/>
        <dbReference type="ChEBI" id="CHEBI:13193"/>
        <dbReference type="ChEBI" id="CHEBI:15378"/>
        <dbReference type="ChEBI" id="CHEBI:17319"/>
        <dbReference type="ChEBI" id="CHEBI:17499"/>
        <dbReference type="ChEBI" id="CHEBI:37565"/>
        <dbReference type="ChEBI" id="CHEBI:57844"/>
        <dbReference type="ChEBI" id="CHEBI:59789"/>
        <dbReference type="ChEBI" id="CHEBI:131766"/>
        <dbReference type="EC" id="4.1.99.22"/>
    </reaction>
</comment>
<dbReference type="SFLD" id="SFLDS00029">
    <property type="entry name" value="Radical_SAM"/>
    <property type="match status" value="1"/>
</dbReference>
<dbReference type="InterPro" id="IPR010505">
    <property type="entry name" value="MoaA_twitch"/>
</dbReference>
<comment type="pathway">
    <text evidence="12">Cofactor biosynthesis; molybdopterin biosynthesis.</text>
</comment>
<evidence type="ECO:0000256" key="4">
    <source>
        <dbReference type="ARBA" id="ARBA00022723"/>
    </source>
</evidence>
<comment type="subunit">
    <text evidence="12">Monomer and homodimer.</text>
</comment>
<evidence type="ECO:0000256" key="12">
    <source>
        <dbReference type="HAMAP-Rule" id="MF_01225"/>
    </source>
</evidence>
<dbReference type="PANTHER" id="PTHR22960:SF0">
    <property type="entry name" value="MOLYBDENUM COFACTOR BIOSYNTHESIS PROTEIN 1"/>
    <property type="match status" value="1"/>
</dbReference>
<dbReference type="PROSITE" id="PS51918">
    <property type="entry name" value="RADICAL_SAM"/>
    <property type="match status" value="1"/>
</dbReference>
<sequence>MIDSNALSPSPRAASAAPLVDNFGREITYLRMSVTDRCDLRCVYCMAEDMTFLPRSEVLSIEELTELGRTFVAMGVRKLRITGGEPLIRKGIITLMQNLGALDGLDELCLTTNGTHLAQHAQALKDAGVDRINISLDTLSPERFRSLTRFGDVNSVLEGIAAAQAVGFKRIKLNCVALKNRNAEEVDSLVGFALERGLDISFIEEMPLGAITEHGRAEEFVSSSELRRIIERRYPLTPSDEDSGGPARYWRHAGYDSRIGFISPHSNNFCASCNRVRLTATGNLLLCLGQEHSRDLRAVIRDPDLDEAKLHEAIVAAIAIKPKEHTFDVAADEPQIVRFMNTTGG</sequence>
<dbReference type="Gene3D" id="3.20.20.70">
    <property type="entry name" value="Aldolase class I"/>
    <property type="match status" value="1"/>
</dbReference>
<dbReference type="SFLD" id="SFLDG01383">
    <property type="entry name" value="cyclic_pyranopterin_phosphate"/>
    <property type="match status" value="1"/>
</dbReference>
<evidence type="ECO:0000256" key="2">
    <source>
        <dbReference type="ARBA" id="ARBA00022485"/>
    </source>
</evidence>
<dbReference type="Pfam" id="PF04055">
    <property type="entry name" value="Radical_SAM"/>
    <property type="match status" value="1"/>
</dbReference>
<dbReference type="InterPro" id="IPR007197">
    <property type="entry name" value="rSAM"/>
</dbReference>
<dbReference type="InterPro" id="IPR006638">
    <property type="entry name" value="Elp3/MiaA/NifB-like_rSAM"/>
</dbReference>
<dbReference type="NCBIfam" id="TIGR02666">
    <property type="entry name" value="moaA"/>
    <property type="match status" value="1"/>
</dbReference>
<dbReference type="CDD" id="cd01335">
    <property type="entry name" value="Radical_SAM"/>
    <property type="match status" value="1"/>
</dbReference>
<organism evidence="14 15">
    <name type="scientific">Gilvimarinus japonicus</name>
    <dbReference type="NCBI Taxonomy" id="1796469"/>
    <lineage>
        <taxon>Bacteria</taxon>
        <taxon>Pseudomonadati</taxon>
        <taxon>Pseudomonadota</taxon>
        <taxon>Gammaproteobacteria</taxon>
        <taxon>Cellvibrionales</taxon>
        <taxon>Cellvibrionaceae</taxon>
        <taxon>Gilvimarinus</taxon>
    </lineage>
</organism>
<protein>
    <recommendedName>
        <fullName evidence="1 12">GTP 3',8-cyclase</fullName>
        <ecNumber evidence="1 12">4.1.99.22</ecNumber>
    </recommendedName>
    <alternativeName>
        <fullName evidence="12">Molybdenum cofactor biosynthesis protein A</fullName>
    </alternativeName>
</protein>
<feature type="binding site" evidence="12">
    <location>
        <position position="38"/>
    </location>
    <ligand>
        <name>[4Fe-4S] cluster</name>
        <dbReference type="ChEBI" id="CHEBI:49883"/>
        <label>1</label>
        <note>4Fe-4S-S-AdoMet</note>
    </ligand>
</feature>
<keyword evidence="2 12" id="KW-0004">4Fe-4S</keyword>
<dbReference type="InterPro" id="IPR050105">
    <property type="entry name" value="MoCo_biosynth_MoaA/MoaC"/>
</dbReference>
<dbReference type="Proteomes" id="UP001595548">
    <property type="component" value="Unassembled WGS sequence"/>
</dbReference>
<evidence type="ECO:0000256" key="9">
    <source>
        <dbReference type="ARBA" id="ARBA00023150"/>
    </source>
</evidence>
<keyword evidence="7 12" id="KW-0411">Iron-sulfur</keyword>
<feature type="binding site" evidence="12">
    <location>
        <position position="45"/>
    </location>
    <ligand>
        <name>[4Fe-4S] cluster</name>
        <dbReference type="ChEBI" id="CHEBI:49883"/>
        <label>1</label>
        <note>4Fe-4S-S-AdoMet</note>
    </ligand>
</feature>
<dbReference type="EMBL" id="JBHRTL010000004">
    <property type="protein sequence ID" value="MFC3154356.1"/>
    <property type="molecule type" value="Genomic_DNA"/>
</dbReference>
<name>A0ABV7HNY3_9GAMM</name>
<feature type="binding site" evidence="12">
    <location>
        <position position="80"/>
    </location>
    <ligand>
        <name>GTP</name>
        <dbReference type="ChEBI" id="CHEBI:37565"/>
    </ligand>
</feature>
<feature type="binding site" evidence="12">
    <location>
        <position position="42"/>
    </location>
    <ligand>
        <name>[4Fe-4S] cluster</name>
        <dbReference type="ChEBI" id="CHEBI:49883"/>
        <label>1</label>
        <note>4Fe-4S-S-AdoMet</note>
    </ligand>
</feature>
<feature type="binding site" evidence="12">
    <location>
        <position position="287"/>
    </location>
    <ligand>
        <name>[4Fe-4S] cluster</name>
        <dbReference type="ChEBI" id="CHEBI:49883"/>
        <label>2</label>
        <note>4Fe-4S-substrate</note>
    </ligand>
</feature>
<comment type="similarity">
    <text evidence="12">Belongs to the radical SAM superfamily. MoaA family.</text>
</comment>
<dbReference type="SFLD" id="SFLDG01386">
    <property type="entry name" value="main_SPASM_domain-containing"/>
    <property type="match status" value="1"/>
</dbReference>
<feature type="binding site" evidence="12">
    <location>
        <position position="31"/>
    </location>
    <ligand>
        <name>GTP</name>
        <dbReference type="ChEBI" id="CHEBI:37565"/>
    </ligand>
</feature>
<evidence type="ECO:0000256" key="7">
    <source>
        <dbReference type="ARBA" id="ARBA00023014"/>
    </source>
</evidence>
<dbReference type="SFLD" id="SFLDG01067">
    <property type="entry name" value="SPASM/twitch_domain_containing"/>
    <property type="match status" value="1"/>
</dbReference>
<evidence type="ECO:0000256" key="3">
    <source>
        <dbReference type="ARBA" id="ARBA00022691"/>
    </source>
</evidence>
<dbReference type="HAMAP" id="MF_01225_B">
    <property type="entry name" value="MoaA_B"/>
    <property type="match status" value="1"/>
</dbReference>
<dbReference type="PANTHER" id="PTHR22960">
    <property type="entry name" value="MOLYBDOPTERIN COFACTOR SYNTHESIS PROTEIN A"/>
    <property type="match status" value="1"/>
</dbReference>
<feature type="binding site" evidence="12">
    <location>
        <position position="206"/>
    </location>
    <ligand>
        <name>S-adenosyl-L-methionine</name>
        <dbReference type="ChEBI" id="CHEBI:59789"/>
    </ligand>
</feature>